<dbReference type="GO" id="GO:0005524">
    <property type="term" value="F:ATP binding"/>
    <property type="evidence" value="ECO:0007669"/>
    <property type="project" value="UniProtKB-KW"/>
</dbReference>
<dbReference type="Pfam" id="PF00097">
    <property type="entry name" value="zf-C3HC4"/>
    <property type="match status" value="1"/>
</dbReference>
<evidence type="ECO:0000256" key="9">
    <source>
        <dbReference type="ARBA" id="ARBA00022840"/>
    </source>
</evidence>
<dbReference type="InterPro" id="IPR050628">
    <property type="entry name" value="SNF2_RAD54_helicase_TF"/>
</dbReference>
<dbReference type="Proteomes" id="UP000631114">
    <property type="component" value="Unassembled WGS sequence"/>
</dbReference>
<evidence type="ECO:0000256" key="10">
    <source>
        <dbReference type="ARBA" id="ARBA00023242"/>
    </source>
</evidence>
<dbReference type="InterPro" id="IPR049730">
    <property type="entry name" value="SNF2/RAD54-like_C"/>
</dbReference>
<dbReference type="GO" id="GO:0006281">
    <property type="term" value="P:DNA repair"/>
    <property type="evidence" value="ECO:0007669"/>
    <property type="project" value="TreeGrafter"/>
</dbReference>
<evidence type="ECO:0000256" key="6">
    <source>
        <dbReference type="ARBA" id="ARBA00022801"/>
    </source>
</evidence>
<dbReference type="PROSITE" id="PS00518">
    <property type="entry name" value="ZF_RING_1"/>
    <property type="match status" value="1"/>
</dbReference>
<dbReference type="InterPro" id="IPR000330">
    <property type="entry name" value="SNF2_N"/>
</dbReference>
<keyword evidence="8" id="KW-0862">Zinc</keyword>
<reference evidence="15 16" key="1">
    <citation type="submission" date="2020-10" db="EMBL/GenBank/DDBJ databases">
        <title>The Coptis chinensis genome and diversification of protoberbering-type alkaloids.</title>
        <authorList>
            <person name="Wang B."/>
            <person name="Shu S."/>
            <person name="Song C."/>
            <person name="Liu Y."/>
        </authorList>
    </citation>
    <scope>NUCLEOTIDE SEQUENCE [LARGE SCALE GENOMIC DNA]</scope>
    <source>
        <strain evidence="15">HL-2020</strain>
        <tissue evidence="15">Leaf</tissue>
    </source>
</reference>
<evidence type="ECO:0000256" key="2">
    <source>
        <dbReference type="ARBA" id="ARBA00008438"/>
    </source>
</evidence>
<feature type="non-terminal residue" evidence="15">
    <location>
        <position position="1"/>
    </location>
</feature>
<dbReference type="InterPro" id="IPR014905">
    <property type="entry name" value="HIRAN"/>
</dbReference>
<comment type="subcellular location">
    <subcellularLocation>
        <location evidence="1">Nucleus</location>
    </subcellularLocation>
</comment>
<keyword evidence="9" id="KW-0067">ATP-binding</keyword>
<dbReference type="EMBL" id="JADFTS010000008">
    <property type="protein sequence ID" value="KAF9592159.1"/>
    <property type="molecule type" value="Genomic_DNA"/>
</dbReference>
<dbReference type="InterPro" id="IPR017907">
    <property type="entry name" value="Znf_RING_CS"/>
</dbReference>
<keyword evidence="6" id="KW-0378">Hydrolase</keyword>
<evidence type="ECO:0000256" key="7">
    <source>
        <dbReference type="ARBA" id="ARBA00022806"/>
    </source>
</evidence>
<dbReference type="InterPro" id="IPR014001">
    <property type="entry name" value="Helicase_ATP-bd"/>
</dbReference>
<dbReference type="AlphaFoldDB" id="A0A835H4T8"/>
<gene>
    <name evidence="15" type="ORF">IFM89_012588</name>
</gene>
<dbReference type="PROSITE" id="PS51192">
    <property type="entry name" value="HELICASE_ATP_BIND_1"/>
    <property type="match status" value="1"/>
</dbReference>
<dbReference type="Pfam" id="PF00176">
    <property type="entry name" value="SNF2-rel_dom"/>
    <property type="match status" value="1"/>
</dbReference>
<evidence type="ECO:0000256" key="1">
    <source>
        <dbReference type="ARBA" id="ARBA00004123"/>
    </source>
</evidence>
<dbReference type="GO" id="GO:0003676">
    <property type="term" value="F:nucleic acid binding"/>
    <property type="evidence" value="ECO:0007669"/>
    <property type="project" value="InterPro"/>
</dbReference>
<sequence>MFMEDPVNLYLNLDQWSHGQETEDPNNSESSTSSSEFFLVGFVVVRIVGLQHYSGRITGREMIGLVREPLNPYDSNAIKVLNMRSAQVGYVERDCAAVFAPLMDAGLITLEGIVPSTPGVKQRYRLPCQVHIFSRIDAFSIVENAIEGGGLLLIPPEEPMFQLSVSAVAEEKKKAKDFKSIDDIFMLVSANEDKKEGMKAMEPPSDVIKPNLFLHQKEGLGWLVHRESCEELPPFWEEKDGGYMNVLTNFHTDKRPVPLRGGIFADDMGLGKTLTLLSLIATNRAEDDVTLGDNGGEEREEVEMGKKGKGKRGKKVAVNSRKKRKMSDPHIEDKEEEGVRTKGTLVVCPPSVMSTWITQLTEHTRRGSFKVYLYYGGERTQIVRELQKYDLVLTTYSTLAAEQNRESPIKKMEWFRVILDEAHVIKNEGALQSQAVIGLKAKRRWVVTGTPIQNGSLDLFSLMAFLKFEPFSIKSYWLSLVQRPLSQGNESGLSRLQILMGTISLRRIKDNIDIGLPPKTIETCFVDLSARERELYDQMENEARTLVKAYICVNSVVRNYSTVLSIILRLRQICDDIALYPDMKLLLPSNNIEDVSNKPELLKKMVAMLQDGDDFDCPICISPPSNTIITRCAHIFCRACILKALKRPNPSCPLCRQSLSESDLYLAPPEPTDDDSSVVPSSRDISSKVNALLKLLLEDRERDPSTKSIVFSQFRKMLILLEEPLKASGFTILRLDGSMTAKKRAESWRSLSVLRHKGRFPWLLVPCLLDYNIGEFENYSHDGVLGFFSILDGLTYKIEIPELLGRRILGVSFGWLITVHENSELQLLHPFSKKVVHLPPLTKLPHAFGTRTDQNGVLFYLFGDLFRLDEISDWPSNEVRDIFLYKAITSSNPDPDSSHSPIVIIMENNQRSLYYFRSGKDDCWAIVPGLHLNYDDFTFYKGDFYVLDFKGEVGIVKGLDGDGSSPFISPLSLRKCDDMAMAGEESLYYLVATSTDLLM</sequence>
<name>A0A835H4T8_9MAGN</name>
<evidence type="ECO:0000256" key="3">
    <source>
        <dbReference type="ARBA" id="ARBA00022723"/>
    </source>
</evidence>
<dbReference type="CDD" id="cd18793">
    <property type="entry name" value="SF2_C_SNF"/>
    <property type="match status" value="1"/>
</dbReference>
<dbReference type="GO" id="GO:0008270">
    <property type="term" value="F:zinc ion binding"/>
    <property type="evidence" value="ECO:0007669"/>
    <property type="project" value="UniProtKB-KW"/>
</dbReference>
<dbReference type="SUPFAM" id="SSF52540">
    <property type="entry name" value="P-loop containing nucleoside triphosphate hydrolases"/>
    <property type="match status" value="2"/>
</dbReference>
<dbReference type="InterPro" id="IPR013083">
    <property type="entry name" value="Znf_RING/FYVE/PHD"/>
</dbReference>
<dbReference type="Gene3D" id="3.30.70.2330">
    <property type="match status" value="1"/>
</dbReference>
<dbReference type="Gene3D" id="3.40.50.300">
    <property type="entry name" value="P-loop containing nucleotide triphosphate hydrolases"/>
    <property type="match status" value="1"/>
</dbReference>
<evidence type="ECO:0000313" key="15">
    <source>
        <dbReference type="EMBL" id="KAF9592159.1"/>
    </source>
</evidence>
<keyword evidence="10" id="KW-0539">Nucleus</keyword>
<dbReference type="GO" id="GO:0016818">
    <property type="term" value="F:hydrolase activity, acting on acid anhydrides, in phosphorus-containing anhydrides"/>
    <property type="evidence" value="ECO:0007669"/>
    <property type="project" value="InterPro"/>
</dbReference>
<dbReference type="Pfam" id="PF08797">
    <property type="entry name" value="HIRAN"/>
    <property type="match status" value="1"/>
</dbReference>
<evidence type="ECO:0000256" key="8">
    <source>
        <dbReference type="ARBA" id="ARBA00022833"/>
    </source>
</evidence>
<accession>A0A835H4T8</accession>
<dbReference type="SMART" id="SM00487">
    <property type="entry name" value="DEXDc"/>
    <property type="match status" value="1"/>
</dbReference>
<evidence type="ECO:0000259" key="14">
    <source>
        <dbReference type="PROSITE" id="PS51192"/>
    </source>
</evidence>
<feature type="domain" description="RING-type" evidence="13">
    <location>
        <begin position="617"/>
        <end position="656"/>
    </location>
</feature>
<dbReference type="Gene3D" id="3.30.40.10">
    <property type="entry name" value="Zinc/RING finger domain, C3HC4 (zinc finger)"/>
    <property type="match status" value="1"/>
</dbReference>
<dbReference type="GO" id="GO:0008094">
    <property type="term" value="F:ATP-dependent activity, acting on DNA"/>
    <property type="evidence" value="ECO:0007669"/>
    <property type="project" value="TreeGrafter"/>
</dbReference>
<comment type="caution">
    <text evidence="15">The sequence shown here is derived from an EMBL/GenBank/DDBJ whole genome shotgun (WGS) entry which is preliminary data.</text>
</comment>
<dbReference type="SMART" id="SM00910">
    <property type="entry name" value="HIRAN"/>
    <property type="match status" value="1"/>
</dbReference>
<feature type="region of interest" description="Disordered" evidence="12">
    <location>
        <begin position="288"/>
        <end position="338"/>
    </location>
</feature>
<dbReference type="PANTHER" id="PTHR45626">
    <property type="entry name" value="TRANSCRIPTION TERMINATION FACTOR 2-RELATED"/>
    <property type="match status" value="1"/>
</dbReference>
<feature type="compositionally biased region" description="Basic residues" evidence="12">
    <location>
        <begin position="307"/>
        <end position="325"/>
    </location>
</feature>
<evidence type="ECO:0000313" key="16">
    <source>
        <dbReference type="Proteomes" id="UP000631114"/>
    </source>
</evidence>
<protein>
    <recommendedName>
        <fullName evidence="17">SWI/SNF-related matrix-associated actin-dependent regulator of chromatin subfamily A member 3-like 1</fullName>
    </recommendedName>
</protein>
<feature type="domain" description="Helicase ATP-binding" evidence="14">
    <location>
        <begin position="253"/>
        <end position="469"/>
    </location>
</feature>
<feature type="compositionally biased region" description="Basic and acidic residues" evidence="12">
    <location>
        <begin position="326"/>
        <end position="338"/>
    </location>
</feature>
<dbReference type="SUPFAM" id="SSF57850">
    <property type="entry name" value="RING/U-box"/>
    <property type="match status" value="1"/>
</dbReference>
<dbReference type="Gene3D" id="3.40.50.10810">
    <property type="entry name" value="Tandem AAA-ATPase domain"/>
    <property type="match status" value="2"/>
</dbReference>
<comment type="similarity">
    <text evidence="2">Belongs to the SNF2/RAD54 helicase family. RAD16 subfamily.</text>
</comment>
<dbReference type="SMART" id="SM00184">
    <property type="entry name" value="RING"/>
    <property type="match status" value="1"/>
</dbReference>
<proteinExistence type="inferred from homology"/>
<evidence type="ECO:0000256" key="5">
    <source>
        <dbReference type="ARBA" id="ARBA00022771"/>
    </source>
</evidence>
<dbReference type="InterPro" id="IPR018957">
    <property type="entry name" value="Znf_C3HC4_RING-type"/>
</dbReference>
<dbReference type="PANTHER" id="PTHR45626:SF17">
    <property type="entry name" value="HELICASE-LIKE TRANSCRIPTION FACTOR"/>
    <property type="match status" value="1"/>
</dbReference>
<evidence type="ECO:0000256" key="4">
    <source>
        <dbReference type="ARBA" id="ARBA00022741"/>
    </source>
</evidence>
<dbReference type="InterPro" id="IPR038718">
    <property type="entry name" value="SNF2-like_sf"/>
</dbReference>
<keyword evidence="7" id="KW-0347">Helicase</keyword>
<evidence type="ECO:0008006" key="17">
    <source>
        <dbReference type="Google" id="ProtNLM"/>
    </source>
</evidence>
<evidence type="ECO:0000256" key="11">
    <source>
        <dbReference type="PROSITE-ProRule" id="PRU00175"/>
    </source>
</evidence>
<dbReference type="PROSITE" id="PS50089">
    <property type="entry name" value="ZF_RING_2"/>
    <property type="match status" value="1"/>
</dbReference>
<dbReference type="Pfam" id="PF03478">
    <property type="entry name" value="Beta-prop_KIB1-4"/>
    <property type="match status" value="1"/>
</dbReference>
<evidence type="ECO:0000256" key="12">
    <source>
        <dbReference type="SAM" id="MobiDB-lite"/>
    </source>
</evidence>
<dbReference type="GO" id="GO:0005634">
    <property type="term" value="C:nucleus"/>
    <property type="evidence" value="ECO:0007669"/>
    <property type="project" value="UniProtKB-SubCell"/>
</dbReference>
<evidence type="ECO:0000259" key="13">
    <source>
        <dbReference type="PROSITE" id="PS50089"/>
    </source>
</evidence>
<dbReference type="CDD" id="cd16509">
    <property type="entry name" value="RING-HC_HLTF"/>
    <property type="match status" value="1"/>
</dbReference>
<organism evidence="15 16">
    <name type="scientific">Coptis chinensis</name>
    <dbReference type="NCBI Taxonomy" id="261450"/>
    <lineage>
        <taxon>Eukaryota</taxon>
        <taxon>Viridiplantae</taxon>
        <taxon>Streptophyta</taxon>
        <taxon>Embryophyta</taxon>
        <taxon>Tracheophyta</taxon>
        <taxon>Spermatophyta</taxon>
        <taxon>Magnoliopsida</taxon>
        <taxon>Ranunculales</taxon>
        <taxon>Ranunculaceae</taxon>
        <taxon>Coptidoideae</taxon>
        <taxon>Coptis</taxon>
    </lineage>
</organism>
<keyword evidence="4" id="KW-0547">Nucleotide-binding</keyword>
<dbReference type="OrthoDB" id="448448at2759"/>
<dbReference type="InterPro" id="IPR027417">
    <property type="entry name" value="P-loop_NTPase"/>
</dbReference>
<keyword evidence="3" id="KW-0479">Metal-binding</keyword>
<dbReference type="GO" id="GO:0004386">
    <property type="term" value="F:helicase activity"/>
    <property type="evidence" value="ECO:0007669"/>
    <property type="project" value="UniProtKB-KW"/>
</dbReference>
<keyword evidence="5 11" id="KW-0863">Zinc-finger</keyword>
<dbReference type="InterPro" id="IPR001841">
    <property type="entry name" value="Znf_RING"/>
</dbReference>
<dbReference type="InterPro" id="IPR005174">
    <property type="entry name" value="KIB1-4_b-propeller"/>
</dbReference>
<keyword evidence="16" id="KW-1185">Reference proteome</keyword>